<keyword evidence="1" id="KW-0472">Membrane</keyword>
<reference evidence="2 3" key="1">
    <citation type="submission" date="2017-07" db="EMBL/GenBank/DDBJ databases">
        <title>Isolation and whole genome analysis of endospore-forming bacteria from heroin.</title>
        <authorList>
            <person name="Kalinowski J."/>
            <person name="Ahrens B."/>
            <person name="Al-Dilaimi A."/>
            <person name="Winkler A."/>
            <person name="Wibberg D."/>
            <person name="Schleenbecker U."/>
            <person name="Ruckert C."/>
            <person name="Wolfel R."/>
            <person name="Grass G."/>
        </authorList>
    </citation>
    <scope>NUCLEOTIDE SEQUENCE [LARGE SCALE GENOMIC DNA]</scope>
    <source>
        <strain evidence="2 3">7539</strain>
    </source>
</reference>
<accession>A0A268NW59</accession>
<evidence type="ECO:0000313" key="3">
    <source>
        <dbReference type="Proteomes" id="UP000216207"/>
    </source>
</evidence>
<dbReference type="AlphaFoldDB" id="A0A268NW59"/>
<keyword evidence="1" id="KW-0812">Transmembrane</keyword>
<feature type="transmembrane region" description="Helical" evidence="1">
    <location>
        <begin position="6"/>
        <end position="32"/>
    </location>
</feature>
<name>A0A268NW59_SHOCL</name>
<protein>
    <submittedName>
        <fullName evidence="2">Uncharacterized protein</fullName>
    </submittedName>
</protein>
<gene>
    <name evidence="2" type="ORF">CHH72_16835</name>
</gene>
<organism evidence="2 3">
    <name type="scientific">Shouchella clausii</name>
    <name type="common">Alkalihalobacillus clausii</name>
    <dbReference type="NCBI Taxonomy" id="79880"/>
    <lineage>
        <taxon>Bacteria</taxon>
        <taxon>Bacillati</taxon>
        <taxon>Bacillota</taxon>
        <taxon>Bacilli</taxon>
        <taxon>Bacillales</taxon>
        <taxon>Bacillaceae</taxon>
        <taxon>Shouchella</taxon>
    </lineage>
</organism>
<comment type="caution">
    <text evidence="2">The sequence shown here is derived from an EMBL/GenBank/DDBJ whole genome shotgun (WGS) entry which is preliminary data.</text>
</comment>
<sequence>MVETPFFVPVLFLFKAKMFLFSLCLFLFLFYFAYTQVYLKLQAVLSQDVQHVSFACVQVIFLR</sequence>
<proteinExistence type="predicted"/>
<dbReference type="Proteomes" id="UP000216207">
    <property type="component" value="Unassembled WGS sequence"/>
</dbReference>
<evidence type="ECO:0000256" key="1">
    <source>
        <dbReference type="SAM" id="Phobius"/>
    </source>
</evidence>
<dbReference type="EMBL" id="NPCC01000030">
    <property type="protein sequence ID" value="PAE87704.1"/>
    <property type="molecule type" value="Genomic_DNA"/>
</dbReference>
<feature type="non-terminal residue" evidence="2">
    <location>
        <position position="63"/>
    </location>
</feature>
<keyword evidence="1" id="KW-1133">Transmembrane helix</keyword>
<evidence type="ECO:0000313" key="2">
    <source>
        <dbReference type="EMBL" id="PAE87704.1"/>
    </source>
</evidence>